<evidence type="ECO:0000256" key="1">
    <source>
        <dbReference type="SAM" id="Phobius"/>
    </source>
</evidence>
<name>R9I620_9BACT</name>
<dbReference type="Proteomes" id="UP000014200">
    <property type="component" value="Unassembled WGS sequence"/>
</dbReference>
<keyword evidence="4" id="KW-1185">Reference proteome</keyword>
<protein>
    <submittedName>
        <fullName evidence="2">Uncharacterized protein</fullName>
    </submittedName>
</protein>
<sequence>MVIADISAFTMLSFWNLHDKKLFLCPMKRRRYIAWVLMWVSIIMLTASVLPHHHHREILCLQHDMTMCDCQCPSQHHQHDHSDESHTCNAGCVTKFKSVTPDRAQDSVSPDYSFCLLLYTVTDVLVLSLRLTEHKALPCNYYLEKLHSTCLPHVKGLRAPPCNVLA</sequence>
<dbReference type="GeneID" id="82155320"/>
<evidence type="ECO:0000313" key="2">
    <source>
        <dbReference type="EMBL" id="EOS11581.1"/>
    </source>
</evidence>
<evidence type="ECO:0000313" key="3">
    <source>
        <dbReference type="EMBL" id="TGY72097.1"/>
    </source>
</evidence>
<dbReference type="InterPro" id="IPR046660">
    <property type="entry name" value="DUF6769"/>
</dbReference>
<keyword evidence="1" id="KW-0472">Membrane</keyword>
<dbReference type="Pfam" id="PF20558">
    <property type="entry name" value="DUF6769"/>
    <property type="match status" value="1"/>
</dbReference>
<evidence type="ECO:0000313" key="4">
    <source>
        <dbReference type="Proteomes" id="UP000014200"/>
    </source>
</evidence>
<reference evidence="3 5" key="2">
    <citation type="submission" date="2019-04" db="EMBL/GenBank/DDBJ databases">
        <title>Microbes associate with the intestines of laboratory mice.</title>
        <authorList>
            <person name="Navarre W."/>
            <person name="Wong E."/>
            <person name="Huang K."/>
            <person name="Tropini C."/>
            <person name="Ng K."/>
            <person name="Yu B."/>
        </authorList>
    </citation>
    <scope>NUCLEOTIDE SEQUENCE [LARGE SCALE GENOMIC DNA]</scope>
    <source>
        <strain evidence="3 5">NM22_B1</strain>
    </source>
</reference>
<keyword evidence="1" id="KW-0812">Transmembrane</keyword>
<gene>
    <name evidence="2" type="ORF">C802_02692</name>
    <name evidence="3" type="ORF">E5339_04400</name>
</gene>
<comment type="caution">
    <text evidence="2">The sequence shown here is derived from an EMBL/GenBank/DDBJ whole genome shotgun (WGS) entry which is preliminary data.</text>
</comment>
<dbReference type="Proteomes" id="UP000310760">
    <property type="component" value="Unassembled WGS sequence"/>
</dbReference>
<dbReference type="EMBL" id="SRYJ01000007">
    <property type="protein sequence ID" value="TGY72097.1"/>
    <property type="molecule type" value="Genomic_DNA"/>
</dbReference>
<keyword evidence="1" id="KW-1133">Transmembrane helix</keyword>
<dbReference type="EMBL" id="ASSP01000017">
    <property type="protein sequence ID" value="EOS11581.1"/>
    <property type="molecule type" value="Genomic_DNA"/>
</dbReference>
<dbReference type="OrthoDB" id="1013012at2"/>
<proteinExistence type="predicted"/>
<reference evidence="2 4" key="1">
    <citation type="submission" date="2013-04" db="EMBL/GenBank/DDBJ databases">
        <title>The Genome Sequence of Bacteroides massiliensis dnLKV3.</title>
        <authorList>
            <consortium name="The Broad Institute Genomics Platform"/>
            <consortium name="The Broad Institute Genome Sequencing Center for Infectious Disease"/>
            <person name="Earl A."/>
            <person name="Xavier R."/>
            <person name="Kuhn K."/>
            <person name="Stappenbeck T."/>
            <person name="Walker B."/>
            <person name="Young S."/>
            <person name="Zeng Q."/>
            <person name="Gargeya S."/>
            <person name="Fitzgerald M."/>
            <person name="Haas B."/>
            <person name="Abouelleil A."/>
            <person name="Allen A.W."/>
            <person name="Alvarado L."/>
            <person name="Arachchi H.M."/>
            <person name="Berlin A.M."/>
            <person name="Chapman S.B."/>
            <person name="Gainer-Dewar J."/>
            <person name="Goldberg J."/>
            <person name="Griggs A."/>
            <person name="Gujja S."/>
            <person name="Hansen M."/>
            <person name="Howarth C."/>
            <person name="Imamovic A."/>
            <person name="Ireland A."/>
            <person name="Larimer J."/>
            <person name="McCowan C."/>
            <person name="Murphy C."/>
            <person name="Pearson M."/>
            <person name="Poon T.W."/>
            <person name="Priest M."/>
            <person name="Roberts A."/>
            <person name="Saif S."/>
            <person name="Shea T."/>
            <person name="Sisk P."/>
            <person name="Sykes S."/>
            <person name="Wortman J."/>
            <person name="Nusbaum C."/>
            <person name="Birren B."/>
        </authorList>
    </citation>
    <scope>NUCLEOTIDE SEQUENCE [LARGE SCALE GENOMIC DNA]</scope>
    <source>
        <strain evidence="4">dnLKV3</strain>
        <strain evidence="2">DnLKV3</strain>
    </source>
</reference>
<organism evidence="2 4">
    <name type="scientific">Phocaeicola sartorii</name>
    <dbReference type="NCBI Taxonomy" id="671267"/>
    <lineage>
        <taxon>Bacteria</taxon>
        <taxon>Pseudomonadati</taxon>
        <taxon>Bacteroidota</taxon>
        <taxon>Bacteroidia</taxon>
        <taxon>Bacteroidales</taxon>
        <taxon>Bacteroidaceae</taxon>
        <taxon>Phocaeicola</taxon>
    </lineage>
</organism>
<dbReference type="AlphaFoldDB" id="R9I620"/>
<dbReference type="HOGENOM" id="CLU_145231_0_0_10"/>
<dbReference type="STRING" id="1235788.C802_02692"/>
<dbReference type="RefSeq" id="WP_016277035.1">
    <property type="nucleotide sequence ID" value="NZ_CAKOCL010000014.1"/>
</dbReference>
<feature type="transmembrane region" description="Helical" evidence="1">
    <location>
        <begin position="32"/>
        <end position="50"/>
    </location>
</feature>
<evidence type="ECO:0000313" key="5">
    <source>
        <dbReference type="Proteomes" id="UP000310760"/>
    </source>
</evidence>
<accession>R9I620</accession>